<protein>
    <submittedName>
        <fullName evidence="1">YD repeat-containing protein</fullName>
    </submittedName>
</protein>
<dbReference type="NCBIfam" id="TIGR01643">
    <property type="entry name" value="YD_repeat_2x"/>
    <property type="match status" value="2"/>
</dbReference>
<name>A0A369BHB6_9FIRM</name>
<evidence type="ECO:0000313" key="2">
    <source>
        <dbReference type="Proteomes" id="UP000253034"/>
    </source>
</evidence>
<comment type="caution">
    <text evidence="1">The sequence shown here is derived from an EMBL/GenBank/DDBJ whole genome shotgun (WGS) entry which is preliminary data.</text>
</comment>
<proteinExistence type="predicted"/>
<dbReference type="Gene3D" id="2.180.10.10">
    <property type="entry name" value="RHS repeat-associated core"/>
    <property type="match status" value="1"/>
</dbReference>
<organism evidence="1 2">
    <name type="scientific">Anaerobacterium chartisolvens</name>
    <dbReference type="NCBI Taxonomy" id="1297424"/>
    <lineage>
        <taxon>Bacteria</taxon>
        <taxon>Bacillati</taxon>
        <taxon>Bacillota</taxon>
        <taxon>Clostridia</taxon>
        <taxon>Eubacteriales</taxon>
        <taxon>Oscillospiraceae</taxon>
        <taxon>Anaerobacterium</taxon>
    </lineage>
</organism>
<dbReference type="AlphaFoldDB" id="A0A369BHB6"/>
<reference evidence="1 2" key="1">
    <citation type="submission" date="2018-07" db="EMBL/GenBank/DDBJ databases">
        <title>Genomic Encyclopedia of Type Strains, Phase IV (KMG-IV): sequencing the most valuable type-strain genomes for metagenomic binning, comparative biology and taxonomic classification.</title>
        <authorList>
            <person name="Goeker M."/>
        </authorList>
    </citation>
    <scope>NUCLEOTIDE SEQUENCE [LARGE SCALE GENOMIC DNA]</scope>
    <source>
        <strain evidence="1 2">DSM 27016</strain>
    </source>
</reference>
<dbReference type="Proteomes" id="UP000253034">
    <property type="component" value="Unassembled WGS sequence"/>
</dbReference>
<dbReference type="InterPro" id="IPR006530">
    <property type="entry name" value="YD"/>
</dbReference>
<accession>A0A369BHB6</accession>
<gene>
    <name evidence="1" type="ORF">DFR58_101152</name>
</gene>
<sequence>MLSLAALLYSYGNTTAYKYNGNGRLAKATDPDVSTRRYTYDFRGNLASKADGRGMTTYYYCDSMKQQVFTLLVYRISM</sequence>
<dbReference type="EMBL" id="QPJT01000001">
    <property type="protein sequence ID" value="RCX20949.1"/>
    <property type="molecule type" value="Genomic_DNA"/>
</dbReference>
<dbReference type="Pfam" id="PF05593">
    <property type="entry name" value="RHS_repeat"/>
    <property type="match status" value="1"/>
</dbReference>
<keyword evidence="2" id="KW-1185">Reference proteome</keyword>
<dbReference type="InterPro" id="IPR031325">
    <property type="entry name" value="RHS_repeat"/>
</dbReference>
<evidence type="ECO:0000313" key="1">
    <source>
        <dbReference type="EMBL" id="RCX20949.1"/>
    </source>
</evidence>